<accession>K9XTP2</accession>
<dbReference type="SMART" id="SM00062">
    <property type="entry name" value="PBPb"/>
    <property type="match status" value="1"/>
</dbReference>
<dbReference type="Pfam" id="PF00497">
    <property type="entry name" value="SBP_bac_3"/>
    <property type="match status" value="1"/>
</dbReference>
<comment type="similarity">
    <text evidence="1 4">Belongs to the bacterial solute-binding protein 3 family.</text>
</comment>
<evidence type="ECO:0000313" key="7">
    <source>
        <dbReference type="Proteomes" id="UP000010473"/>
    </source>
</evidence>
<dbReference type="KEGG" id="scs:Sta7437_1890"/>
<reference evidence="7" key="1">
    <citation type="journal article" date="2013" name="Proc. Natl. Acad. Sci. U.S.A.">
        <title>Improving the coverage of the cyanobacterial phylum using diversity-driven genome sequencing.</title>
        <authorList>
            <person name="Shih P.M."/>
            <person name="Wu D."/>
            <person name="Latifi A."/>
            <person name="Axen S.D."/>
            <person name="Fewer D.P."/>
            <person name="Talla E."/>
            <person name="Calteau A."/>
            <person name="Cai F."/>
            <person name="Tandeau de Marsac N."/>
            <person name="Rippka R."/>
            <person name="Herdman M."/>
            <person name="Sivonen K."/>
            <person name="Coursin T."/>
            <person name="Laurent T."/>
            <person name="Goodwin L."/>
            <person name="Nolan M."/>
            <person name="Davenport K.W."/>
            <person name="Han C.S."/>
            <person name="Rubin E.M."/>
            <person name="Eisen J.A."/>
            <person name="Woyke T."/>
            <person name="Gugger M."/>
            <person name="Kerfeld C.A."/>
        </authorList>
    </citation>
    <scope>NUCLEOTIDE SEQUENCE [LARGE SCALE GENOMIC DNA]</scope>
    <source>
        <strain evidence="7">ATCC 29371 / PCC 7437</strain>
    </source>
</reference>
<protein>
    <submittedName>
        <fullName evidence="6">Amino acid ABC transporter substrate-binding protein, PAAT family</fullName>
    </submittedName>
</protein>
<evidence type="ECO:0000256" key="3">
    <source>
        <dbReference type="ARBA" id="ARBA00022729"/>
    </source>
</evidence>
<evidence type="ECO:0000256" key="4">
    <source>
        <dbReference type="RuleBase" id="RU003744"/>
    </source>
</evidence>
<feature type="domain" description="Solute-binding protein family 3/N-terminal" evidence="5">
    <location>
        <begin position="39"/>
        <end position="269"/>
    </location>
</feature>
<dbReference type="STRING" id="111780.Sta7437_1890"/>
<evidence type="ECO:0000256" key="1">
    <source>
        <dbReference type="ARBA" id="ARBA00010333"/>
    </source>
</evidence>
<dbReference type="Proteomes" id="UP000010473">
    <property type="component" value="Chromosome"/>
</dbReference>
<dbReference type="HOGENOM" id="CLU_019602_18_4_3"/>
<evidence type="ECO:0000256" key="2">
    <source>
        <dbReference type="ARBA" id="ARBA00022448"/>
    </source>
</evidence>
<dbReference type="PANTHER" id="PTHR30085:SF6">
    <property type="entry name" value="ABC TRANSPORTER GLUTAMINE-BINDING PROTEIN GLNH"/>
    <property type="match status" value="1"/>
</dbReference>
<dbReference type="GO" id="GO:0030288">
    <property type="term" value="C:outer membrane-bounded periplasmic space"/>
    <property type="evidence" value="ECO:0007669"/>
    <property type="project" value="TreeGrafter"/>
</dbReference>
<dbReference type="SUPFAM" id="SSF53850">
    <property type="entry name" value="Periplasmic binding protein-like II"/>
    <property type="match status" value="1"/>
</dbReference>
<dbReference type="InterPro" id="IPR018313">
    <property type="entry name" value="SBP_3_CS"/>
</dbReference>
<keyword evidence="2" id="KW-0813">Transport</keyword>
<dbReference type="RefSeq" id="WP_015193117.1">
    <property type="nucleotide sequence ID" value="NC_019748.1"/>
</dbReference>
<name>K9XTP2_STAC7</name>
<dbReference type="EMBL" id="CP003653">
    <property type="protein sequence ID" value="AFZ35446.1"/>
    <property type="molecule type" value="Genomic_DNA"/>
</dbReference>
<dbReference type="AlphaFoldDB" id="K9XTP2"/>
<gene>
    <name evidence="6" type="ordered locus">Sta7437_1890</name>
</gene>
<proteinExistence type="inferred from homology"/>
<sequence length="276" mass="30686">MKGRPLFALTLAITLIALTLMRASLTVAAQLEEIKSRGQLIVAVKDNLRPLGFIDQKGNLVGLEIDLAHRLAQEILGDANAVKLQPVSNQNRLKVILDDQVDLVIARVSDTAARRRIVDLSPYYYLDGTGLISKKRLPKVAVKRSLNPIQQLQQATIALLNNSATIAVIKSKLPNANLIGVDSYQEGLELLEQNQADAFAADLTVLTGWSQEYPQYKLLPVRLSGEALCIVMPKGLQYQELRQKVQDAIAAWQESGWLQERINYWGLPESNQPMRK</sequence>
<dbReference type="PANTHER" id="PTHR30085">
    <property type="entry name" value="AMINO ACID ABC TRANSPORTER PERMEASE"/>
    <property type="match status" value="1"/>
</dbReference>
<dbReference type="GO" id="GO:0006865">
    <property type="term" value="P:amino acid transport"/>
    <property type="evidence" value="ECO:0007669"/>
    <property type="project" value="TreeGrafter"/>
</dbReference>
<dbReference type="InterPro" id="IPR051455">
    <property type="entry name" value="Bact_solute-bind_prot3"/>
</dbReference>
<keyword evidence="7" id="KW-1185">Reference proteome</keyword>
<organism evidence="6 7">
    <name type="scientific">Stanieria cyanosphaera (strain ATCC 29371 / PCC 7437)</name>
    <dbReference type="NCBI Taxonomy" id="111780"/>
    <lineage>
        <taxon>Bacteria</taxon>
        <taxon>Bacillati</taxon>
        <taxon>Cyanobacteriota</taxon>
        <taxon>Cyanophyceae</taxon>
        <taxon>Pleurocapsales</taxon>
        <taxon>Dermocarpellaceae</taxon>
        <taxon>Stanieria</taxon>
    </lineage>
</organism>
<dbReference type="PROSITE" id="PS01039">
    <property type="entry name" value="SBP_BACTERIAL_3"/>
    <property type="match status" value="1"/>
</dbReference>
<keyword evidence="3" id="KW-0732">Signal</keyword>
<evidence type="ECO:0000313" key="6">
    <source>
        <dbReference type="EMBL" id="AFZ35446.1"/>
    </source>
</evidence>
<dbReference type="Gene3D" id="3.40.190.10">
    <property type="entry name" value="Periplasmic binding protein-like II"/>
    <property type="match status" value="2"/>
</dbReference>
<evidence type="ECO:0000259" key="5">
    <source>
        <dbReference type="SMART" id="SM00062"/>
    </source>
</evidence>
<dbReference type="InterPro" id="IPR001638">
    <property type="entry name" value="Solute-binding_3/MltF_N"/>
</dbReference>
<dbReference type="GO" id="GO:0005576">
    <property type="term" value="C:extracellular region"/>
    <property type="evidence" value="ECO:0007669"/>
    <property type="project" value="TreeGrafter"/>
</dbReference>
<dbReference type="eggNOG" id="COG0834">
    <property type="taxonomic scope" value="Bacteria"/>
</dbReference>